<feature type="region of interest" description="Disordered" evidence="11">
    <location>
        <begin position="414"/>
        <end position="438"/>
    </location>
</feature>
<evidence type="ECO:0000256" key="6">
    <source>
        <dbReference type="ARBA" id="ARBA00022737"/>
    </source>
</evidence>
<keyword evidence="7" id="KW-0694">RNA-binding</keyword>
<feature type="transmembrane region" description="Helical" evidence="12">
    <location>
        <begin position="118"/>
        <end position="139"/>
    </location>
</feature>
<comment type="similarity">
    <text evidence="2">Belongs to the Casparian strip membrane proteins (CASP) family.</text>
</comment>
<dbReference type="InterPro" id="IPR006459">
    <property type="entry name" value="CASP/CASPL"/>
</dbReference>
<dbReference type="InterPro" id="IPR044451">
    <property type="entry name" value="AtDRB-like_DSRM_2"/>
</dbReference>
<organism evidence="14 15">
    <name type="scientific">Musa troglodytarum</name>
    <name type="common">fe'i banana</name>
    <dbReference type="NCBI Taxonomy" id="320322"/>
    <lineage>
        <taxon>Eukaryota</taxon>
        <taxon>Viridiplantae</taxon>
        <taxon>Streptophyta</taxon>
        <taxon>Embryophyta</taxon>
        <taxon>Tracheophyta</taxon>
        <taxon>Spermatophyta</taxon>
        <taxon>Magnoliopsida</taxon>
        <taxon>Liliopsida</taxon>
        <taxon>Zingiberales</taxon>
        <taxon>Musaceae</taxon>
        <taxon>Musa</taxon>
    </lineage>
</organism>
<comment type="subcellular location">
    <subcellularLocation>
        <location evidence="1">Cell membrane</location>
        <topology evidence="1">Multi-pass membrane protein</topology>
    </subcellularLocation>
</comment>
<protein>
    <submittedName>
        <fullName evidence="14">Double-stranded RNA binding motif</fullName>
    </submittedName>
</protein>
<accession>A0A9E7K4U7</accession>
<dbReference type="Pfam" id="PF04535">
    <property type="entry name" value="CASP_dom"/>
    <property type="match status" value="1"/>
</dbReference>
<keyword evidence="9 12" id="KW-0472">Membrane</keyword>
<dbReference type="InterPro" id="IPR014720">
    <property type="entry name" value="dsRBD_dom"/>
</dbReference>
<dbReference type="InterPro" id="IPR006702">
    <property type="entry name" value="CASP_dom"/>
</dbReference>
<keyword evidence="4" id="KW-1003">Cell membrane</keyword>
<dbReference type="EMBL" id="CP097507">
    <property type="protein sequence ID" value="URE04716.1"/>
    <property type="molecule type" value="Genomic_DNA"/>
</dbReference>
<feature type="domain" description="DRBM" evidence="13">
    <location>
        <begin position="309"/>
        <end position="375"/>
    </location>
</feature>
<evidence type="ECO:0000256" key="8">
    <source>
        <dbReference type="ARBA" id="ARBA00022989"/>
    </source>
</evidence>
<dbReference type="AlphaFoldDB" id="A0A9E7K4U7"/>
<evidence type="ECO:0000256" key="9">
    <source>
        <dbReference type="ARBA" id="ARBA00023136"/>
    </source>
</evidence>
<keyword evidence="8 12" id="KW-1133">Transmembrane helix</keyword>
<evidence type="ECO:0000256" key="12">
    <source>
        <dbReference type="SAM" id="Phobius"/>
    </source>
</evidence>
<evidence type="ECO:0000256" key="5">
    <source>
        <dbReference type="ARBA" id="ARBA00022692"/>
    </source>
</evidence>
<evidence type="ECO:0000313" key="15">
    <source>
        <dbReference type="Proteomes" id="UP001055439"/>
    </source>
</evidence>
<evidence type="ECO:0000313" key="14">
    <source>
        <dbReference type="EMBL" id="URE04716.1"/>
    </source>
</evidence>
<dbReference type="Proteomes" id="UP001055439">
    <property type="component" value="Chromosome 5"/>
</dbReference>
<evidence type="ECO:0000256" key="3">
    <source>
        <dbReference type="ARBA" id="ARBA00011489"/>
    </source>
</evidence>
<evidence type="ECO:0000256" key="4">
    <source>
        <dbReference type="ARBA" id="ARBA00022475"/>
    </source>
</evidence>
<evidence type="ECO:0000256" key="11">
    <source>
        <dbReference type="SAM" id="MobiDB-lite"/>
    </source>
</evidence>
<gene>
    <name evidence="14" type="ORF">MUK42_22678</name>
</gene>
<dbReference type="SUPFAM" id="SSF54768">
    <property type="entry name" value="dsRNA-binding domain-like"/>
    <property type="match status" value="2"/>
</dbReference>
<reference evidence="14" key="1">
    <citation type="submission" date="2022-05" db="EMBL/GenBank/DDBJ databases">
        <title>The Musa troglodytarum L. genome provides insights into the mechanism of non-climacteric behaviour and enrichment of carotenoids.</title>
        <authorList>
            <person name="Wang J."/>
        </authorList>
    </citation>
    <scope>NUCLEOTIDE SEQUENCE</scope>
    <source>
        <tissue evidence="14">Leaf</tissue>
    </source>
</reference>
<evidence type="ECO:0000256" key="10">
    <source>
        <dbReference type="ARBA" id="ARBA00037597"/>
    </source>
</evidence>
<dbReference type="GO" id="GO:0003725">
    <property type="term" value="F:double-stranded RNA binding"/>
    <property type="evidence" value="ECO:0007669"/>
    <property type="project" value="InterPro"/>
</dbReference>
<evidence type="ECO:0000256" key="7">
    <source>
        <dbReference type="ARBA" id="ARBA00022884"/>
    </source>
</evidence>
<name>A0A9E7K4U7_9LILI</name>
<feature type="domain" description="DRBM" evidence="13">
    <location>
        <begin position="231"/>
        <end position="290"/>
    </location>
</feature>
<dbReference type="FunFam" id="3.30.160.20:FF:000036">
    <property type="entry name" value="Double-stranded RNA-binding protein 2"/>
    <property type="match status" value="1"/>
</dbReference>
<dbReference type="GO" id="GO:0005886">
    <property type="term" value="C:plasma membrane"/>
    <property type="evidence" value="ECO:0007669"/>
    <property type="project" value="UniProtKB-SubCell"/>
</dbReference>
<dbReference type="Pfam" id="PF00035">
    <property type="entry name" value="dsrm"/>
    <property type="match status" value="2"/>
</dbReference>
<feature type="region of interest" description="Disordered" evidence="11">
    <location>
        <begin position="378"/>
        <end position="399"/>
    </location>
</feature>
<dbReference type="OrthoDB" id="5988181at2759"/>
<evidence type="ECO:0000256" key="2">
    <source>
        <dbReference type="ARBA" id="ARBA00007651"/>
    </source>
</evidence>
<keyword evidence="5 12" id="KW-0812">Transmembrane</keyword>
<dbReference type="PANTHER" id="PTHR46031">
    <property type="match status" value="1"/>
</dbReference>
<dbReference type="CDD" id="cd19908">
    <property type="entry name" value="DSRM_AtDRB-like_rpt2"/>
    <property type="match status" value="1"/>
</dbReference>
<sequence>MTSTSKDAPESGYAVPPPNLFGVDFGLRLLLLASAVSALVVLVTSKQTESIPTSLPPPFPPFISRDAKFQHSPAFIYLLVALSVTCFYSIITVAASFSAITSPSPSPRMLFHLVLSDAVMAGVTASATGSAGSVAYLGLKGNSHVNWNKVCNVYDKFCRHVGSSAAVSLAASVLLVSLVMLSVLARIGVRSGIFGGNMVDVRPSESDLLGFSVPLEIFSFSCTRTSCKNLPKEAALTCLPMQVFREGPDHAPRFKATVDFNGETFESPTFCSTLRQAEHAAAEVALNTLSNRGPSRSLAAKVLDETGIYKNLLQETAHRAGMKLPVYTTVRSGPGHTPIFTCTVELAGMSFTGDPAKTKKQAQKNAAMAAWSALKHSPCLGSSSSPSAPLLSESEKNEEQEPVILTHALAKLQQSEENWSSSQNGRRRGQQRSPPQKNMHPTSYVCFYPIHFRNLVCPDLSSEAAFYQMWHQVHASPQQAHFSPTPHARDHRSFPILHYFYPSQVLHTPSAEQDPISFLRCSTGSPCLCCIQKLVPVHNTTDT</sequence>
<keyword evidence="6" id="KW-0677">Repeat</keyword>
<comment type="function">
    <text evidence="10">Binds double-stranded RNA.</text>
</comment>
<feature type="transmembrane region" description="Helical" evidence="12">
    <location>
        <begin position="25"/>
        <end position="44"/>
    </location>
</feature>
<proteinExistence type="inferred from homology"/>
<feature type="transmembrane region" description="Helical" evidence="12">
    <location>
        <begin position="74"/>
        <end position="98"/>
    </location>
</feature>
<feature type="transmembrane region" description="Helical" evidence="12">
    <location>
        <begin position="160"/>
        <end position="184"/>
    </location>
</feature>
<feature type="compositionally biased region" description="Low complexity" evidence="11">
    <location>
        <begin position="414"/>
        <end position="424"/>
    </location>
</feature>
<dbReference type="PANTHER" id="PTHR46031:SF26">
    <property type="entry name" value="DOUBLE-STRANDED RNA-BINDING PROTEIN 2"/>
    <property type="match status" value="1"/>
</dbReference>
<dbReference type="SMART" id="SM00358">
    <property type="entry name" value="DSRM"/>
    <property type="match status" value="2"/>
</dbReference>
<comment type="subunit">
    <text evidence="3">Homodimer and heterodimers.</text>
</comment>
<keyword evidence="15" id="KW-1185">Reference proteome</keyword>
<evidence type="ECO:0000256" key="1">
    <source>
        <dbReference type="ARBA" id="ARBA00004651"/>
    </source>
</evidence>
<dbReference type="NCBIfam" id="TIGR01569">
    <property type="entry name" value="A_tha_TIGR01569"/>
    <property type="match status" value="1"/>
</dbReference>
<feature type="compositionally biased region" description="Low complexity" evidence="11">
    <location>
        <begin position="378"/>
        <end position="392"/>
    </location>
</feature>
<evidence type="ECO:0000259" key="13">
    <source>
        <dbReference type="SMART" id="SM00358"/>
    </source>
</evidence>
<dbReference type="Gene3D" id="3.30.160.20">
    <property type="match status" value="2"/>
</dbReference>